<comment type="caution">
    <text evidence="2">The sequence shown here is derived from an EMBL/GenBank/DDBJ whole genome shotgun (WGS) entry which is preliminary data.</text>
</comment>
<accession>A0AAW0UR43</accession>
<organism evidence="2 3">
    <name type="scientific">Scylla paramamosain</name>
    <name type="common">Mud crab</name>
    <dbReference type="NCBI Taxonomy" id="85552"/>
    <lineage>
        <taxon>Eukaryota</taxon>
        <taxon>Metazoa</taxon>
        <taxon>Ecdysozoa</taxon>
        <taxon>Arthropoda</taxon>
        <taxon>Crustacea</taxon>
        <taxon>Multicrustacea</taxon>
        <taxon>Malacostraca</taxon>
        <taxon>Eumalacostraca</taxon>
        <taxon>Eucarida</taxon>
        <taxon>Decapoda</taxon>
        <taxon>Pleocyemata</taxon>
        <taxon>Brachyura</taxon>
        <taxon>Eubrachyura</taxon>
        <taxon>Portunoidea</taxon>
        <taxon>Portunidae</taxon>
        <taxon>Portuninae</taxon>
        <taxon>Scylla</taxon>
    </lineage>
</organism>
<dbReference type="AlphaFoldDB" id="A0AAW0UR43"/>
<protein>
    <submittedName>
        <fullName evidence="2">Uncharacterized protein</fullName>
    </submittedName>
</protein>
<feature type="compositionally biased region" description="Basic and acidic residues" evidence="1">
    <location>
        <begin position="87"/>
        <end position="97"/>
    </location>
</feature>
<dbReference type="Proteomes" id="UP001487740">
    <property type="component" value="Unassembled WGS sequence"/>
</dbReference>
<sequence length="97" mass="10546">MAPLRDNRWLIDPVAPPDHLVVINTLQQDFDQSYFSVSRIPPNPGPAPPSWCPFTPRPAQCLCRAPAAPGSCRAGHGGPRVVKAPRGRAERGLSRPM</sequence>
<reference evidence="2 3" key="1">
    <citation type="submission" date="2023-03" db="EMBL/GenBank/DDBJ databases">
        <title>High-quality genome of Scylla paramamosain provides insights in environmental adaptation.</title>
        <authorList>
            <person name="Zhang L."/>
        </authorList>
    </citation>
    <scope>NUCLEOTIDE SEQUENCE [LARGE SCALE GENOMIC DNA]</scope>
    <source>
        <strain evidence="2">LZ_2023a</strain>
        <tissue evidence="2">Muscle</tissue>
    </source>
</reference>
<proteinExistence type="predicted"/>
<evidence type="ECO:0000313" key="3">
    <source>
        <dbReference type="Proteomes" id="UP001487740"/>
    </source>
</evidence>
<name>A0AAW0UR43_SCYPA</name>
<keyword evidence="3" id="KW-1185">Reference proteome</keyword>
<evidence type="ECO:0000256" key="1">
    <source>
        <dbReference type="SAM" id="MobiDB-lite"/>
    </source>
</evidence>
<evidence type="ECO:0000313" key="2">
    <source>
        <dbReference type="EMBL" id="KAK8401688.1"/>
    </source>
</evidence>
<dbReference type="EMBL" id="JARAKH010000008">
    <property type="protein sequence ID" value="KAK8401688.1"/>
    <property type="molecule type" value="Genomic_DNA"/>
</dbReference>
<feature type="region of interest" description="Disordered" evidence="1">
    <location>
        <begin position="69"/>
        <end position="97"/>
    </location>
</feature>
<gene>
    <name evidence="2" type="ORF">O3P69_001070</name>
</gene>